<evidence type="ECO:0000259" key="17">
    <source>
        <dbReference type="PROSITE" id="PS50110"/>
    </source>
</evidence>
<dbReference type="Pfam" id="PF00497">
    <property type="entry name" value="SBP_bac_3"/>
    <property type="match status" value="1"/>
</dbReference>
<dbReference type="PROSITE" id="PS50110">
    <property type="entry name" value="RESPONSE_REGULATORY"/>
    <property type="match status" value="1"/>
</dbReference>
<dbReference type="Gene3D" id="3.40.50.2300">
    <property type="match status" value="1"/>
</dbReference>
<evidence type="ECO:0000256" key="13">
    <source>
        <dbReference type="SAM" id="Coils"/>
    </source>
</evidence>
<dbReference type="InterPro" id="IPR004358">
    <property type="entry name" value="Sig_transdc_His_kin-like_C"/>
</dbReference>
<dbReference type="InterPro" id="IPR036890">
    <property type="entry name" value="HATPase_C_sf"/>
</dbReference>
<feature type="signal peptide" evidence="15">
    <location>
        <begin position="1"/>
        <end position="23"/>
    </location>
</feature>
<evidence type="ECO:0000256" key="5">
    <source>
        <dbReference type="ARBA" id="ARBA00022679"/>
    </source>
</evidence>
<evidence type="ECO:0000256" key="9">
    <source>
        <dbReference type="ARBA" id="ARBA00023012"/>
    </source>
</evidence>
<dbReference type="SMART" id="SM00388">
    <property type="entry name" value="HisKA"/>
    <property type="match status" value="1"/>
</dbReference>
<evidence type="ECO:0000256" key="15">
    <source>
        <dbReference type="SAM" id="SignalP"/>
    </source>
</evidence>
<keyword evidence="11" id="KW-0131">Cell cycle</keyword>
<dbReference type="InterPro" id="IPR036097">
    <property type="entry name" value="HisK_dim/P_sf"/>
</dbReference>
<evidence type="ECO:0000256" key="7">
    <source>
        <dbReference type="ARBA" id="ARBA00022777"/>
    </source>
</evidence>
<organism evidence="19 20">
    <name type="scientific">Desulfocicer vacuolatum DSM 3385</name>
    <dbReference type="NCBI Taxonomy" id="1121400"/>
    <lineage>
        <taxon>Bacteria</taxon>
        <taxon>Pseudomonadati</taxon>
        <taxon>Thermodesulfobacteriota</taxon>
        <taxon>Desulfobacteria</taxon>
        <taxon>Desulfobacterales</taxon>
        <taxon>Desulfobacteraceae</taxon>
        <taxon>Desulfocicer</taxon>
    </lineage>
</organism>
<dbReference type="Pfam" id="PF08448">
    <property type="entry name" value="PAS_4"/>
    <property type="match status" value="2"/>
</dbReference>
<dbReference type="InterPro" id="IPR000014">
    <property type="entry name" value="PAS"/>
</dbReference>
<dbReference type="Pfam" id="PF00072">
    <property type="entry name" value="Response_reg"/>
    <property type="match status" value="1"/>
</dbReference>
<dbReference type="SUPFAM" id="SSF55785">
    <property type="entry name" value="PYP-like sensor domain (PAS domain)"/>
    <property type="match status" value="2"/>
</dbReference>
<keyword evidence="9" id="KW-0902">Two-component regulatory system</keyword>
<dbReference type="CDD" id="cd17546">
    <property type="entry name" value="REC_hyHK_CKI1_RcsC-like"/>
    <property type="match status" value="1"/>
</dbReference>
<evidence type="ECO:0000259" key="16">
    <source>
        <dbReference type="PROSITE" id="PS50109"/>
    </source>
</evidence>
<dbReference type="SUPFAM" id="SSF47384">
    <property type="entry name" value="Homodimeric domain of signal transducing histidine kinase"/>
    <property type="match status" value="1"/>
</dbReference>
<evidence type="ECO:0000256" key="14">
    <source>
        <dbReference type="SAM" id="Phobius"/>
    </source>
</evidence>
<dbReference type="SUPFAM" id="SSF55781">
    <property type="entry name" value="GAF domain-like"/>
    <property type="match status" value="1"/>
</dbReference>
<dbReference type="InterPro" id="IPR001789">
    <property type="entry name" value="Sig_transdc_resp-reg_receiver"/>
</dbReference>
<dbReference type="InterPro" id="IPR029016">
    <property type="entry name" value="GAF-like_dom_sf"/>
</dbReference>
<dbReference type="InterPro" id="IPR035965">
    <property type="entry name" value="PAS-like_dom_sf"/>
</dbReference>
<dbReference type="Pfam" id="PF02518">
    <property type="entry name" value="HATPase_c"/>
    <property type="match status" value="1"/>
</dbReference>
<comment type="subcellular location">
    <subcellularLocation>
        <location evidence="2">Membrane</location>
    </subcellularLocation>
</comment>
<comment type="catalytic activity">
    <reaction evidence="1">
        <text>ATP + protein L-histidine = ADP + protein N-phospho-L-histidine.</text>
        <dbReference type="EC" id="2.7.13.3"/>
    </reaction>
</comment>
<evidence type="ECO:0000313" key="19">
    <source>
        <dbReference type="EMBL" id="SMC68449.1"/>
    </source>
</evidence>
<evidence type="ECO:0000259" key="18">
    <source>
        <dbReference type="PROSITE" id="PS50112"/>
    </source>
</evidence>
<dbReference type="FunFam" id="3.30.565.10:FF:000010">
    <property type="entry name" value="Sensor histidine kinase RcsC"/>
    <property type="match status" value="1"/>
</dbReference>
<keyword evidence="14" id="KW-1133">Transmembrane helix</keyword>
<dbReference type="InterPro" id="IPR003594">
    <property type="entry name" value="HATPase_dom"/>
</dbReference>
<dbReference type="PANTHER" id="PTHR43047">
    <property type="entry name" value="TWO-COMPONENT HISTIDINE PROTEIN KINASE"/>
    <property type="match status" value="1"/>
</dbReference>
<dbReference type="GO" id="GO:0000155">
    <property type="term" value="F:phosphorelay sensor kinase activity"/>
    <property type="evidence" value="ECO:0007669"/>
    <property type="project" value="InterPro"/>
</dbReference>
<keyword evidence="13" id="KW-0175">Coiled coil</keyword>
<evidence type="ECO:0000256" key="2">
    <source>
        <dbReference type="ARBA" id="ARBA00004370"/>
    </source>
</evidence>
<feature type="transmembrane region" description="Helical" evidence="14">
    <location>
        <begin position="253"/>
        <end position="276"/>
    </location>
</feature>
<evidence type="ECO:0000256" key="8">
    <source>
        <dbReference type="ARBA" id="ARBA00022840"/>
    </source>
</evidence>
<keyword evidence="15" id="KW-0732">Signal</keyword>
<keyword evidence="6" id="KW-0547">Nucleotide-binding</keyword>
<protein>
    <recommendedName>
        <fullName evidence="3">histidine kinase</fullName>
        <ecNumber evidence="3">2.7.13.3</ecNumber>
    </recommendedName>
</protein>
<evidence type="ECO:0000256" key="11">
    <source>
        <dbReference type="ARBA" id="ARBA00023306"/>
    </source>
</evidence>
<dbReference type="SMART" id="SM00091">
    <property type="entry name" value="PAS"/>
    <property type="match status" value="2"/>
</dbReference>
<dbReference type="Gene3D" id="3.30.450.20">
    <property type="entry name" value="PAS domain"/>
    <property type="match status" value="2"/>
</dbReference>
<keyword evidence="14" id="KW-0812">Transmembrane</keyword>
<dbReference type="PRINTS" id="PR00344">
    <property type="entry name" value="BCTRLSENSOR"/>
</dbReference>
<evidence type="ECO:0000256" key="1">
    <source>
        <dbReference type="ARBA" id="ARBA00000085"/>
    </source>
</evidence>
<feature type="domain" description="Response regulatory" evidence="17">
    <location>
        <begin position="987"/>
        <end position="1103"/>
    </location>
</feature>
<feature type="domain" description="PAS" evidence="18">
    <location>
        <begin position="578"/>
        <end position="631"/>
    </location>
</feature>
<evidence type="ECO:0000256" key="3">
    <source>
        <dbReference type="ARBA" id="ARBA00012438"/>
    </source>
</evidence>
<keyword evidence="7" id="KW-0418">Kinase</keyword>
<sequence length="1195" mass="133429">MTIRCLFLVVLFVNLAVPIAAPAASTTIRVGVYQSPPKLFVDKNGKAGGIWVGIFDHIARKENWKVVYVPGVWQQCLDWLDSGEIDVMMDVAWSSDRVTHLDFNQVSVLSNWVVVYVHEHQAVTEITDLANKSIAAMQGGVAMEVFKQFDIPCTIVPVDSYKDAFDAVDQGRASAALISQFYGMAHEKKHKVKRTSIVFSPLNFHFAVLKGMQPDLLAAIDTHLSALKADKASIYYRHLKKLLWSGHDPEIPAWVFCSLVLGGFLLVVAFVFMAVLKHQVARRTRDLKASEERYRIHFENVSDILYCLDREFRITYISPSVERLLGYRADVLVGRSFLDLNLLVWEDVERAVADAQVCFSGKVVPPTVYSVIAKNGQRIALEISSNFFLKNGGVDSIISVARDVTFRENMVALTRIERDLALRLSTASILDDGLRACVSAVLDVSGINVAGIYLLDKAGIGFDLACHGGDTVACGDLLSRWEKGTKLSRMIMAGEAVYMPYRDVPSSFNQDECSENQRFMEVAILPIHDHGRVIGCLYAGAFVQNPIVEFRRTCLEAIVRFMGNAIVRFQMEEDAHALGRRLTETMDSMMEGCRIIDRDWRYLYVNPEAEKQLGKSREKLMGMTLETAWPDLRGTTLFAAMKCCMEDRTPRRIEAQSDYLDGKINWFEFFIQPISEGLFVLSQDITRRRKAEEELRLSNANLERRVEERTRDLESARHRAETADRAKSVFLANMSHEIRTPMNAILGFAQLLEHDSQLTPDQAEHIRSIRCSGEHLLKLINDILDISKIEAGKSVLSPVSFCLHDFLEDLTTMFRSRAHAKGLQLYVEREESVPQYVSADENKLRQIIINLMGNAVKFTKAGGVALRVTAGAVKGKHAGEDEDRKLCLKMEVEDSGPGIPEEDLGNIFDPFHQAETGNIEGGTGLGLPISRRFIEMMGGTITVTSRVSKGSCFRFDVPVSLVNAPEIPRELARRQIVAIKPDMAPCRILVVDDMADNRTLLRGLLQPVGFEIAEAVNGAEALKHVAKWSPHAVLMDMRMPVMDGYEATRRIKAKANTRHIPIIAVTASAFEDSRKQVMNSGVDFYLRKPFRSEELFGALETTLGLGYIYADEITAVPGTLKSHSLDMGSLAALPTEMIREMDGAVADGDIASLTELIVKAEAIDSIAASELRVLAADFNYEKLRIWLKREGDNNG</sequence>
<accession>A0A1W2B681</accession>
<keyword evidence="5" id="KW-0808">Transferase</keyword>
<dbReference type="OrthoDB" id="415806at2"/>
<dbReference type="Pfam" id="PF00512">
    <property type="entry name" value="HisKA"/>
    <property type="match status" value="1"/>
</dbReference>
<dbReference type="CDD" id="cd16922">
    <property type="entry name" value="HATPase_EvgS-ArcB-TorS-like"/>
    <property type="match status" value="1"/>
</dbReference>
<dbReference type="Gene3D" id="3.40.190.10">
    <property type="entry name" value="Periplasmic binding protein-like II"/>
    <property type="match status" value="2"/>
</dbReference>
<dbReference type="InterPro" id="IPR011006">
    <property type="entry name" value="CheY-like_superfamily"/>
</dbReference>
<reference evidence="19 20" key="1">
    <citation type="submission" date="2017-04" db="EMBL/GenBank/DDBJ databases">
        <authorList>
            <person name="Afonso C.L."/>
            <person name="Miller P.J."/>
            <person name="Scott M.A."/>
            <person name="Spackman E."/>
            <person name="Goraichik I."/>
            <person name="Dimitrov K.M."/>
            <person name="Suarez D.L."/>
            <person name="Swayne D.E."/>
        </authorList>
    </citation>
    <scope>NUCLEOTIDE SEQUENCE [LARGE SCALE GENOMIC DNA]</scope>
    <source>
        <strain evidence="19 20">DSM 3385</strain>
    </source>
</reference>
<dbReference type="PROSITE" id="PS50112">
    <property type="entry name" value="PAS"/>
    <property type="match status" value="2"/>
</dbReference>
<dbReference type="Gene3D" id="3.30.565.10">
    <property type="entry name" value="Histidine kinase-like ATPase, C-terminal domain"/>
    <property type="match status" value="1"/>
</dbReference>
<dbReference type="CDD" id="cd00130">
    <property type="entry name" value="PAS"/>
    <property type="match status" value="2"/>
</dbReference>
<dbReference type="RefSeq" id="WP_084068235.1">
    <property type="nucleotide sequence ID" value="NZ_FWXY01000007.1"/>
</dbReference>
<feature type="modified residue" description="4-aspartylphosphate" evidence="12">
    <location>
        <position position="1036"/>
    </location>
</feature>
<evidence type="ECO:0000256" key="4">
    <source>
        <dbReference type="ARBA" id="ARBA00022553"/>
    </source>
</evidence>
<dbReference type="AlphaFoldDB" id="A0A1W2B681"/>
<feature type="domain" description="PAS" evidence="18">
    <location>
        <begin position="290"/>
        <end position="338"/>
    </location>
</feature>
<feature type="chain" id="PRO_5012393490" description="histidine kinase" evidence="15">
    <location>
        <begin position="24"/>
        <end position="1195"/>
    </location>
</feature>
<dbReference type="SMART" id="SM00062">
    <property type="entry name" value="PBPb"/>
    <property type="match status" value="1"/>
</dbReference>
<dbReference type="CDD" id="cd00082">
    <property type="entry name" value="HisKA"/>
    <property type="match status" value="1"/>
</dbReference>
<evidence type="ECO:0000256" key="10">
    <source>
        <dbReference type="ARBA" id="ARBA00023136"/>
    </source>
</evidence>
<name>A0A1W2B681_9BACT</name>
<dbReference type="EC" id="2.7.13.3" evidence="3"/>
<dbReference type="SUPFAM" id="SSF55874">
    <property type="entry name" value="ATPase domain of HSP90 chaperone/DNA topoisomerase II/histidine kinase"/>
    <property type="match status" value="1"/>
</dbReference>
<dbReference type="GO" id="GO:0016020">
    <property type="term" value="C:membrane"/>
    <property type="evidence" value="ECO:0007669"/>
    <property type="project" value="UniProtKB-SubCell"/>
</dbReference>
<dbReference type="GO" id="GO:0005524">
    <property type="term" value="F:ATP binding"/>
    <property type="evidence" value="ECO:0007669"/>
    <property type="project" value="UniProtKB-KW"/>
</dbReference>
<keyword evidence="10 14" id="KW-0472">Membrane</keyword>
<dbReference type="SMART" id="SM00448">
    <property type="entry name" value="REC"/>
    <property type="match status" value="1"/>
</dbReference>
<dbReference type="SMART" id="SM00387">
    <property type="entry name" value="HATPase_c"/>
    <property type="match status" value="1"/>
</dbReference>
<feature type="domain" description="Histidine kinase" evidence="16">
    <location>
        <begin position="733"/>
        <end position="961"/>
    </location>
</feature>
<dbReference type="Gene3D" id="1.10.287.130">
    <property type="match status" value="1"/>
</dbReference>
<dbReference type="SUPFAM" id="SSF52172">
    <property type="entry name" value="CheY-like"/>
    <property type="match status" value="1"/>
</dbReference>
<dbReference type="InterPro" id="IPR003661">
    <property type="entry name" value="HisK_dim/P_dom"/>
</dbReference>
<dbReference type="FunFam" id="1.10.287.130:FF:000038">
    <property type="entry name" value="Sensory transduction histidine kinase"/>
    <property type="match status" value="1"/>
</dbReference>
<evidence type="ECO:0000313" key="20">
    <source>
        <dbReference type="Proteomes" id="UP000192418"/>
    </source>
</evidence>
<dbReference type="SUPFAM" id="SSF53850">
    <property type="entry name" value="Periplasmic binding protein-like II"/>
    <property type="match status" value="1"/>
</dbReference>
<gene>
    <name evidence="19" type="ORF">SAMN02746065_1072</name>
</gene>
<keyword evidence="4 12" id="KW-0597">Phosphoprotein</keyword>
<dbReference type="Proteomes" id="UP000192418">
    <property type="component" value="Unassembled WGS sequence"/>
</dbReference>
<dbReference type="InterPro" id="IPR013656">
    <property type="entry name" value="PAS_4"/>
</dbReference>
<dbReference type="NCBIfam" id="TIGR00229">
    <property type="entry name" value="sensory_box"/>
    <property type="match status" value="2"/>
</dbReference>
<feature type="coiled-coil region" evidence="13">
    <location>
        <begin position="688"/>
        <end position="719"/>
    </location>
</feature>
<dbReference type="EMBL" id="FWXY01000007">
    <property type="protein sequence ID" value="SMC68449.1"/>
    <property type="molecule type" value="Genomic_DNA"/>
</dbReference>
<dbReference type="InterPro" id="IPR001638">
    <property type="entry name" value="Solute-binding_3/MltF_N"/>
</dbReference>
<proteinExistence type="predicted"/>
<dbReference type="PROSITE" id="PS50109">
    <property type="entry name" value="HIS_KIN"/>
    <property type="match status" value="1"/>
</dbReference>
<dbReference type="InterPro" id="IPR005467">
    <property type="entry name" value="His_kinase_dom"/>
</dbReference>
<evidence type="ECO:0000256" key="6">
    <source>
        <dbReference type="ARBA" id="ARBA00022741"/>
    </source>
</evidence>
<dbReference type="Gene3D" id="3.30.450.40">
    <property type="match status" value="1"/>
</dbReference>
<dbReference type="STRING" id="1121400.SAMN02746065_1072"/>
<keyword evidence="8" id="KW-0067">ATP-binding</keyword>
<keyword evidence="20" id="KW-1185">Reference proteome</keyword>
<evidence type="ECO:0000256" key="12">
    <source>
        <dbReference type="PROSITE-ProRule" id="PRU00169"/>
    </source>
</evidence>